<keyword evidence="6 11" id="KW-0472">Membrane</keyword>
<dbReference type="PANTHER" id="PTHR48001">
    <property type="entry name" value="OLFACTORY RECEPTOR"/>
    <property type="match status" value="1"/>
</dbReference>
<evidence type="ECO:0000256" key="8">
    <source>
        <dbReference type="ARBA" id="ARBA00023224"/>
    </source>
</evidence>
<evidence type="ECO:0000256" key="5">
    <source>
        <dbReference type="ARBA" id="ARBA00023040"/>
    </source>
</evidence>
<dbReference type="InterPro" id="IPR000725">
    <property type="entry name" value="Olfact_rcpt"/>
</dbReference>
<dbReference type="PRINTS" id="PR00237">
    <property type="entry name" value="GPCRRHODOPSN"/>
</dbReference>
<evidence type="ECO:0000259" key="12">
    <source>
        <dbReference type="PROSITE" id="PS50262"/>
    </source>
</evidence>
<feature type="transmembrane region" description="Helical" evidence="11">
    <location>
        <begin position="105"/>
        <end position="127"/>
    </location>
</feature>
<dbReference type="PRINTS" id="PR00245">
    <property type="entry name" value="OLFACTORYR"/>
</dbReference>
<evidence type="ECO:0000256" key="6">
    <source>
        <dbReference type="ARBA" id="ARBA00023136"/>
    </source>
</evidence>
<dbReference type="SMART" id="SM01381">
    <property type="entry name" value="7TM_GPCR_Srsx"/>
    <property type="match status" value="1"/>
</dbReference>
<keyword evidence="3 10" id="KW-0812">Transmembrane</keyword>
<dbReference type="Pfam" id="PF13853">
    <property type="entry name" value="7tm_4"/>
    <property type="match status" value="1"/>
</dbReference>
<dbReference type="GeneTree" id="ENSGT00940000162202"/>
<feature type="transmembrane region" description="Helical" evidence="11">
    <location>
        <begin position="280"/>
        <end position="297"/>
    </location>
</feature>
<evidence type="ECO:0000313" key="14">
    <source>
        <dbReference type="Proteomes" id="UP000694398"/>
    </source>
</evidence>
<protein>
    <recommendedName>
        <fullName evidence="11">Olfactory receptor</fullName>
    </recommendedName>
</protein>
<gene>
    <name evidence="13" type="primary">LOC102029417</name>
</gene>
<reference evidence="13" key="2">
    <citation type="submission" date="2025-09" db="UniProtKB">
        <authorList>
            <consortium name="Ensembl"/>
        </authorList>
    </citation>
    <scope>IDENTIFICATION</scope>
</reference>
<sequence length="315" mass="35011">IDLVSYYMAMKNCSAISEFILLGLSADPYIEAILFVLFLLIYFLTLTGNSLMLLVLSADPHLHTPMYFFLKQLSFLDLCHSSVTAPKMLENLLPESKTISVESCLAQAFFVFATGGTEACLLAAMAYDRYIAISFPLLYGRVMNNQLCVGLVWVSWGLAFADALLNILPAVNLDFCEDKTIPHFSCELSSLFPLSCSDTSTNFTLLLCSSVFHFFGTLVLIVSSYVRIASTVMRVSSTMGRSKAFSTCSSHLTTVILFYVSGFISYLLPTSGSPLEMIFSLQYSLITPMLNPLIYSLKNKEVKAAVGRMLRKYFY</sequence>
<keyword evidence="4 11" id="KW-1133">Transmembrane helix</keyword>
<name>A0A8C2UVG6_CHILA</name>
<proteinExistence type="inferred from homology"/>
<feature type="transmembrane region" description="Helical" evidence="11">
    <location>
        <begin position="203"/>
        <end position="226"/>
    </location>
</feature>
<keyword evidence="8 10" id="KW-0807">Transducer</keyword>
<dbReference type="FunFam" id="1.20.1070.10:FF:000015">
    <property type="entry name" value="Olfactory receptor"/>
    <property type="match status" value="1"/>
</dbReference>
<dbReference type="InterPro" id="IPR017452">
    <property type="entry name" value="GPCR_Rhodpsn_7TM"/>
</dbReference>
<dbReference type="PROSITE" id="PS00237">
    <property type="entry name" value="G_PROTEIN_RECEP_F1_1"/>
    <property type="match status" value="1"/>
</dbReference>
<dbReference type="SUPFAM" id="SSF81321">
    <property type="entry name" value="Family A G protein-coupled receptor-like"/>
    <property type="match status" value="1"/>
</dbReference>
<evidence type="ECO:0000256" key="9">
    <source>
        <dbReference type="ARBA" id="ARBA00053672"/>
    </source>
</evidence>
<dbReference type="PROSITE" id="PS50262">
    <property type="entry name" value="G_PROTEIN_RECEP_F1_2"/>
    <property type="match status" value="1"/>
</dbReference>
<feature type="domain" description="G-protein coupled receptors family 1 profile" evidence="12">
    <location>
        <begin position="48"/>
        <end position="295"/>
    </location>
</feature>
<feature type="transmembrane region" description="Helical" evidence="11">
    <location>
        <begin position="147"/>
        <end position="168"/>
    </location>
</feature>
<keyword evidence="11" id="KW-0716">Sensory transduction</keyword>
<dbReference type="Gene3D" id="1.20.1070.10">
    <property type="entry name" value="Rhodopsin 7-helix transmembrane proteins"/>
    <property type="match status" value="1"/>
</dbReference>
<dbReference type="OMA" id="MFRKYFH"/>
<evidence type="ECO:0000256" key="7">
    <source>
        <dbReference type="ARBA" id="ARBA00023170"/>
    </source>
</evidence>
<evidence type="ECO:0000256" key="4">
    <source>
        <dbReference type="ARBA" id="ARBA00022989"/>
    </source>
</evidence>
<feature type="transmembrane region" description="Helical" evidence="11">
    <location>
        <begin position="247"/>
        <end position="268"/>
    </location>
</feature>
<dbReference type="CDD" id="cd15229">
    <property type="entry name" value="7tmA_OR8S1-like"/>
    <property type="match status" value="1"/>
</dbReference>
<comment type="subcellular location">
    <subcellularLocation>
        <location evidence="1 11">Cell membrane</location>
        <topology evidence="1 11">Multi-pass membrane protein</topology>
    </subcellularLocation>
</comment>
<comment type="function">
    <text evidence="9">Possible taste receptor.</text>
</comment>
<accession>A0A8C2UVG6</accession>
<keyword evidence="11" id="KW-0552">Olfaction</keyword>
<keyword evidence="14" id="KW-1185">Reference proteome</keyword>
<dbReference type="AlphaFoldDB" id="A0A8C2UVG6"/>
<evidence type="ECO:0000256" key="2">
    <source>
        <dbReference type="ARBA" id="ARBA00022475"/>
    </source>
</evidence>
<dbReference type="Proteomes" id="UP000694398">
    <property type="component" value="Unassembled WGS sequence"/>
</dbReference>
<comment type="similarity">
    <text evidence="10">Belongs to the G-protein coupled receptor 1 family.</text>
</comment>
<organism evidence="13 14">
    <name type="scientific">Chinchilla lanigera</name>
    <name type="common">Long-tailed chinchilla</name>
    <name type="synonym">Chinchilla villidera</name>
    <dbReference type="NCBI Taxonomy" id="34839"/>
    <lineage>
        <taxon>Eukaryota</taxon>
        <taxon>Metazoa</taxon>
        <taxon>Chordata</taxon>
        <taxon>Craniata</taxon>
        <taxon>Vertebrata</taxon>
        <taxon>Euteleostomi</taxon>
        <taxon>Mammalia</taxon>
        <taxon>Eutheria</taxon>
        <taxon>Euarchontoglires</taxon>
        <taxon>Glires</taxon>
        <taxon>Rodentia</taxon>
        <taxon>Hystricomorpha</taxon>
        <taxon>Chinchillidae</taxon>
        <taxon>Chinchilla</taxon>
    </lineage>
</organism>
<evidence type="ECO:0000256" key="11">
    <source>
        <dbReference type="RuleBase" id="RU363047"/>
    </source>
</evidence>
<dbReference type="InterPro" id="IPR000276">
    <property type="entry name" value="GPCR_Rhodpsn"/>
</dbReference>
<dbReference type="Ensembl" id="ENSCLAT00000003809.1">
    <property type="protein sequence ID" value="ENSCLAP00000003733.1"/>
    <property type="gene ID" value="ENSCLAG00000002661.1"/>
</dbReference>
<evidence type="ECO:0000256" key="1">
    <source>
        <dbReference type="ARBA" id="ARBA00004651"/>
    </source>
</evidence>
<dbReference type="GO" id="GO:0004984">
    <property type="term" value="F:olfactory receptor activity"/>
    <property type="evidence" value="ECO:0007669"/>
    <property type="project" value="InterPro"/>
</dbReference>
<reference evidence="13" key="1">
    <citation type="submission" date="2025-08" db="UniProtKB">
        <authorList>
            <consortium name="Ensembl"/>
        </authorList>
    </citation>
    <scope>IDENTIFICATION</scope>
</reference>
<evidence type="ECO:0000256" key="10">
    <source>
        <dbReference type="RuleBase" id="RU000688"/>
    </source>
</evidence>
<dbReference type="GO" id="GO:0005886">
    <property type="term" value="C:plasma membrane"/>
    <property type="evidence" value="ECO:0007669"/>
    <property type="project" value="UniProtKB-SubCell"/>
</dbReference>
<feature type="transmembrane region" description="Helical" evidence="11">
    <location>
        <begin position="32"/>
        <end position="56"/>
    </location>
</feature>
<evidence type="ECO:0000313" key="13">
    <source>
        <dbReference type="Ensembl" id="ENSCLAP00000003733.1"/>
    </source>
</evidence>
<keyword evidence="7 10" id="KW-0675">Receptor</keyword>
<evidence type="ECO:0000256" key="3">
    <source>
        <dbReference type="ARBA" id="ARBA00022692"/>
    </source>
</evidence>
<keyword evidence="5 10" id="KW-0297">G-protein coupled receptor</keyword>
<keyword evidence="2 11" id="KW-1003">Cell membrane</keyword>
<dbReference type="GO" id="GO:0004930">
    <property type="term" value="F:G protein-coupled receptor activity"/>
    <property type="evidence" value="ECO:0007669"/>
    <property type="project" value="UniProtKB-KW"/>
</dbReference>